<dbReference type="Gene3D" id="3.40.50.300">
    <property type="entry name" value="P-loop containing nucleotide triphosphate hydrolases"/>
    <property type="match status" value="1"/>
</dbReference>
<comment type="caution">
    <text evidence="5">The sequence shown here is derived from an EMBL/GenBank/DDBJ whole genome shotgun (WGS) entry which is preliminary data.</text>
</comment>
<organism evidence="5 6">
    <name type="scientific">Kaistia defluvii</name>
    <dbReference type="NCBI Taxonomy" id="410841"/>
    <lineage>
        <taxon>Bacteria</taxon>
        <taxon>Pseudomonadati</taxon>
        <taxon>Pseudomonadota</taxon>
        <taxon>Alphaproteobacteria</taxon>
        <taxon>Hyphomicrobiales</taxon>
        <taxon>Kaistiaceae</taxon>
        <taxon>Kaistia</taxon>
    </lineage>
</organism>
<dbReference type="NCBIfam" id="TIGR03415">
    <property type="entry name" value="ABC_choXWV_ATP"/>
    <property type="match status" value="1"/>
</dbReference>
<dbReference type="EMBL" id="JBEPSM010000001">
    <property type="protein sequence ID" value="MET4634229.1"/>
    <property type="molecule type" value="Genomic_DNA"/>
</dbReference>
<evidence type="ECO:0000313" key="6">
    <source>
        <dbReference type="Proteomes" id="UP001549321"/>
    </source>
</evidence>
<dbReference type="SMART" id="SM00382">
    <property type="entry name" value="AAA"/>
    <property type="match status" value="1"/>
</dbReference>
<comment type="similarity">
    <text evidence="1">Belongs to the ABC transporter superfamily.</text>
</comment>
<reference evidence="5 6" key="1">
    <citation type="submission" date="2024-06" db="EMBL/GenBank/DDBJ databases">
        <title>Sorghum-associated microbial communities from plants grown in Nebraska, USA.</title>
        <authorList>
            <person name="Schachtman D."/>
        </authorList>
    </citation>
    <scope>NUCLEOTIDE SEQUENCE [LARGE SCALE GENOMIC DNA]</scope>
    <source>
        <strain evidence="5 6">3207</strain>
    </source>
</reference>
<proteinExistence type="inferred from homology"/>
<dbReference type="PANTHER" id="PTHR43869">
    <property type="entry name" value="GLYCINE BETAINE/PROLINE BETAINE TRANSPORT SYSTEM ATP-BINDING PROTEIN PROV"/>
    <property type="match status" value="1"/>
</dbReference>
<dbReference type="InterPro" id="IPR003439">
    <property type="entry name" value="ABC_transporter-like_ATP-bd"/>
</dbReference>
<evidence type="ECO:0000259" key="4">
    <source>
        <dbReference type="PROSITE" id="PS50893"/>
    </source>
</evidence>
<protein>
    <submittedName>
        <fullName evidence="5">Glycine betaine/proline transport system ATP-binding protein</fullName>
    </submittedName>
</protein>
<dbReference type="Pfam" id="PF00005">
    <property type="entry name" value="ABC_tran"/>
    <property type="match status" value="1"/>
</dbReference>
<dbReference type="InterPro" id="IPR027417">
    <property type="entry name" value="P-loop_NTPase"/>
</dbReference>
<feature type="domain" description="ABC transporter" evidence="4">
    <location>
        <begin position="28"/>
        <end position="268"/>
    </location>
</feature>
<dbReference type="SUPFAM" id="SSF52540">
    <property type="entry name" value="P-loop containing nucleoside triphosphate hydrolases"/>
    <property type="match status" value="1"/>
</dbReference>
<accession>A0ABV2QZ09</accession>
<keyword evidence="6" id="KW-1185">Reference proteome</keyword>
<keyword evidence="2" id="KW-0547">Nucleotide-binding</keyword>
<dbReference type="PROSITE" id="PS00211">
    <property type="entry name" value="ABC_TRANSPORTER_1"/>
    <property type="match status" value="1"/>
</dbReference>
<name>A0ABV2QZ09_9HYPH</name>
<evidence type="ECO:0000313" key="5">
    <source>
        <dbReference type="EMBL" id="MET4634229.1"/>
    </source>
</evidence>
<dbReference type="RefSeq" id="WP_354550892.1">
    <property type="nucleotide sequence ID" value="NZ_JBEPSM010000001.1"/>
</dbReference>
<dbReference type="Proteomes" id="UP001549321">
    <property type="component" value="Unassembled WGS sequence"/>
</dbReference>
<dbReference type="GO" id="GO:0005524">
    <property type="term" value="F:ATP binding"/>
    <property type="evidence" value="ECO:0007669"/>
    <property type="project" value="UniProtKB-KW"/>
</dbReference>
<sequence length="392" mass="42529">MAAIEFRDVDIVFGDRQKEALALIDKRATRDEILVQTGSVLGAAGVNLTVERGEICVLMGLSGSGKSTVLRAVNGLNTVARGSVSVSHDGKPVDVAACGEAMLREIRMRTVSMVFQQFGLLPWRSVRENVGFGLEIRGIAKDERKRIVDEKLAMVGLTQWADKHAHELSGGMQQRVGLARAFATDADILLMDEPFSALDPLIRDKMQDELLSLQSRIQKTILFVSHDLDEAMKLGNKIAILEGGRIVQAGTAEEILLRPANAYVAEFVKHTNPLNVLRGRSVMTPARALRRAEGAVLLDREGLVRIRVDAADRPVGVEVNGCEGKLGVVEGDAASFDTPCDIIVAPVDLKLNAAIALKRQSDHPIVFVDQLGRLAGLCGDDEIYASLLRRNA</sequence>
<dbReference type="InterPro" id="IPR022473">
    <property type="entry name" value="ABC_trnsptr_Choline_ATP-bd"/>
</dbReference>
<dbReference type="PROSITE" id="PS50893">
    <property type="entry name" value="ABC_TRANSPORTER_2"/>
    <property type="match status" value="1"/>
</dbReference>
<dbReference type="InterPro" id="IPR051921">
    <property type="entry name" value="ABC_osmolyte_uptake_ATP-bind"/>
</dbReference>
<dbReference type="PANTHER" id="PTHR43869:SF1">
    <property type="entry name" value="GLYCINE BETAINE_PROLINE BETAINE TRANSPORT SYSTEM ATP-BINDING PROTEIN PROV"/>
    <property type="match status" value="1"/>
</dbReference>
<dbReference type="InterPro" id="IPR017871">
    <property type="entry name" value="ABC_transporter-like_CS"/>
</dbReference>
<dbReference type="InterPro" id="IPR003593">
    <property type="entry name" value="AAA+_ATPase"/>
</dbReference>
<evidence type="ECO:0000256" key="2">
    <source>
        <dbReference type="ARBA" id="ARBA00022741"/>
    </source>
</evidence>
<evidence type="ECO:0000256" key="3">
    <source>
        <dbReference type="ARBA" id="ARBA00022840"/>
    </source>
</evidence>
<keyword evidence="3 5" id="KW-0067">ATP-binding</keyword>
<gene>
    <name evidence="5" type="ORF">ABIE08_002142</name>
</gene>
<evidence type="ECO:0000256" key="1">
    <source>
        <dbReference type="ARBA" id="ARBA00005417"/>
    </source>
</evidence>